<comment type="caution">
    <text evidence="2">The sequence shown here is derived from an EMBL/GenBank/DDBJ whole genome shotgun (WGS) entry which is preliminary data.</text>
</comment>
<gene>
    <name evidence="2" type="ORF">H4O21_17165</name>
</gene>
<dbReference type="AlphaFoldDB" id="A0A839IV90"/>
<evidence type="ECO:0000313" key="3">
    <source>
        <dbReference type="Proteomes" id="UP000565262"/>
    </source>
</evidence>
<feature type="domain" description="Methyltransferase" evidence="1">
    <location>
        <begin position="122"/>
        <end position="254"/>
    </location>
</feature>
<dbReference type="InterPro" id="IPR025714">
    <property type="entry name" value="Methyltranfer_dom"/>
</dbReference>
<dbReference type="GO" id="GO:0032259">
    <property type="term" value="P:methylation"/>
    <property type="evidence" value="ECO:0007669"/>
    <property type="project" value="UniProtKB-KW"/>
</dbReference>
<dbReference type="InterPro" id="IPR029063">
    <property type="entry name" value="SAM-dependent_MTases_sf"/>
</dbReference>
<dbReference type="PANTHER" id="PTHR13369:SF0">
    <property type="entry name" value="GLUTATHIONE S-TRANSFERASE C-TERMINAL DOMAIN-CONTAINING PROTEIN"/>
    <property type="match status" value="1"/>
</dbReference>
<keyword evidence="2" id="KW-0808">Transferase</keyword>
<dbReference type="Pfam" id="PF13679">
    <property type="entry name" value="Methyltransf_32"/>
    <property type="match status" value="1"/>
</dbReference>
<sequence>MTHRYSLQHAFHTLDQLLTRNQHYWQFRPFYHRQLPWPDSEKPAQSLNQALEQLSDDRLKNLQENPEQLAQWLSQWIPEALQLSQLSTELLSRADSRNSLPDQPQVDQSELKRFAQGIPGRKWRQMLDFSRQLHPAGASSTTRFLEWCAGKGHLGRLLAYQTQQQQTPYQVTSLEWQQILCEKGEQEAAKWQLNQCFINADALSDEAAQFITPETRTVALHACGDLHCQLIHHARQKQAHSLYIAPCCYHLIRAEHYQPMSQTGKQSTLTLSKQDLKIPLQETVTGGQRIGQLRDTELLWRMAFDTLLKDQLQQSDYQPLPTIPKYLLTGAFEDFVHWAVHNRDLQHAVDNSISAQHIRSYLQQGQQRVHMIRRMELVQHLFRRPLELWLVLDRALALEEVGFHVELTEFCDKKLTPRNIMIKARHQRTFNTC</sequence>
<proteinExistence type="predicted"/>
<dbReference type="PANTHER" id="PTHR13369">
    <property type="match status" value="1"/>
</dbReference>
<accession>A0A839IV90</accession>
<dbReference type="EMBL" id="JACJFM010000027">
    <property type="protein sequence ID" value="MBB1488337.1"/>
    <property type="molecule type" value="Genomic_DNA"/>
</dbReference>
<dbReference type="Proteomes" id="UP000565262">
    <property type="component" value="Unassembled WGS sequence"/>
</dbReference>
<keyword evidence="2" id="KW-0489">Methyltransferase</keyword>
<dbReference type="SUPFAM" id="SSF53335">
    <property type="entry name" value="S-adenosyl-L-methionine-dependent methyltransferases"/>
    <property type="match status" value="1"/>
</dbReference>
<evidence type="ECO:0000259" key="1">
    <source>
        <dbReference type="Pfam" id="PF13679"/>
    </source>
</evidence>
<protein>
    <submittedName>
        <fullName evidence="2">Methyltransferase</fullName>
    </submittedName>
</protein>
<reference evidence="2 3" key="1">
    <citation type="submission" date="2020-08" db="EMBL/GenBank/DDBJ databases">
        <title>Oceanospirillum sp. nov. isolated from marine sediment.</title>
        <authorList>
            <person name="Ji X."/>
        </authorList>
    </citation>
    <scope>NUCLEOTIDE SEQUENCE [LARGE SCALE GENOMIC DNA]</scope>
    <source>
        <strain evidence="2 3">D5</strain>
    </source>
</reference>
<dbReference type="RefSeq" id="WP_182810111.1">
    <property type="nucleotide sequence ID" value="NZ_JACJFM010000027.1"/>
</dbReference>
<name>A0A839IV90_9GAMM</name>
<dbReference type="GO" id="GO:0008168">
    <property type="term" value="F:methyltransferase activity"/>
    <property type="evidence" value="ECO:0007669"/>
    <property type="project" value="UniProtKB-KW"/>
</dbReference>
<keyword evidence="3" id="KW-1185">Reference proteome</keyword>
<evidence type="ECO:0000313" key="2">
    <source>
        <dbReference type="EMBL" id="MBB1488337.1"/>
    </source>
</evidence>
<organism evidence="2 3">
    <name type="scientific">Oceanospirillum sediminis</name>
    <dbReference type="NCBI Taxonomy" id="2760088"/>
    <lineage>
        <taxon>Bacteria</taxon>
        <taxon>Pseudomonadati</taxon>
        <taxon>Pseudomonadota</taxon>
        <taxon>Gammaproteobacteria</taxon>
        <taxon>Oceanospirillales</taxon>
        <taxon>Oceanospirillaceae</taxon>
        <taxon>Oceanospirillum</taxon>
    </lineage>
</organism>